<feature type="chain" id="PRO_5040265020" description="Peptidoglycan-recognition protein" evidence="9">
    <location>
        <begin position="21"/>
        <end position="190"/>
    </location>
</feature>
<reference evidence="12" key="1">
    <citation type="submission" date="2021-12" db="EMBL/GenBank/DDBJ databases">
        <authorList>
            <person name="King R."/>
        </authorList>
    </citation>
    <scope>NUCLEOTIDE SEQUENCE</scope>
</reference>
<protein>
    <recommendedName>
        <fullName evidence="7">Peptidoglycan-recognition protein</fullName>
    </recommendedName>
</protein>
<evidence type="ECO:0000256" key="8">
    <source>
        <dbReference type="PIRSR" id="PIRSR037945-1"/>
    </source>
</evidence>
<dbReference type="FunFam" id="3.40.80.10:FF:000001">
    <property type="entry name" value="Peptidoglycan recognition protein 1"/>
    <property type="match status" value="1"/>
</dbReference>
<dbReference type="OrthoDB" id="10001926at2759"/>
<evidence type="ECO:0000313" key="13">
    <source>
        <dbReference type="Proteomes" id="UP001153714"/>
    </source>
</evidence>
<dbReference type="AlphaFoldDB" id="A0A9N9R852"/>
<dbReference type="Proteomes" id="UP001153714">
    <property type="component" value="Chromosome 3"/>
</dbReference>
<keyword evidence="4 9" id="KW-0732">Signal</keyword>
<dbReference type="PANTHER" id="PTHR11022:SF41">
    <property type="entry name" value="PEPTIDOGLYCAN-RECOGNITION PROTEIN LC-RELATED"/>
    <property type="match status" value="1"/>
</dbReference>
<dbReference type="GO" id="GO:0042834">
    <property type="term" value="F:peptidoglycan binding"/>
    <property type="evidence" value="ECO:0007669"/>
    <property type="project" value="InterPro"/>
</dbReference>
<dbReference type="InterPro" id="IPR015510">
    <property type="entry name" value="PGRP"/>
</dbReference>
<feature type="disulfide bond" evidence="8">
    <location>
        <begin position="63"/>
        <end position="69"/>
    </location>
</feature>
<keyword evidence="13" id="KW-1185">Reference proteome</keyword>
<dbReference type="GO" id="GO:0008745">
    <property type="term" value="F:N-acetylmuramoyl-L-alanine amidase activity"/>
    <property type="evidence" value="ECO:0007669"/>
    <property type="project" value="InterPro"/>
</dbReference>
<reference evidence="12" key="2">
    <citation type="submission" date="2022-10" db="EMBL/GenBank/DDBJ databases">
        <authorList>
            <consortium name="ENA_rothamsted_submissions"/>
            <consortium name="culmorum"/>
            <person name="King R."/>
        </authorList>
    </citation>
    <scope>NUCLEOTIDE SEQUENCE</scope>
</reference>
<keyword evidence="5 7" id="KW-0391">Immunity</keyword>
<evidence type="ECO:0000256" key="2">
    <source>
        <dbReference type="ARBA" id="ARBA00011245"/>
    </source>
</evidence>
<accession>A0A9N9R852</accession>
<evidence type="ECO:0000256" key="3">
    <source>
        <dbReference type="ARBA" id="ARBA00022588"/>
    </source>
</evidence>
<comment type="subunit">
    <text evidence="2">Monomer.</text>
</comment>
<dbReference type="SMART" id="SM00644">
    <property type="entry name" value="Ami_2"/>
    <property type="match status" value="1"/>
</dbReference>
<dbReference type="CDD" id="cd06583">
    <property type="entry name" value="PGRP"/>
    <property type="match status" value="1"/>
</dbReference>
<evidence type="ECO:0000313" key="12">
    <source>
        <dbReference type="EMBL" id="CAG9791477.1"/>
    </source>
</evidence>
<gene>
    <name evidence="12" type="ORF">DIATSA_LOCUS9089</name>
</gene>
<dbReference type="InterPro" id="IPR002502">
    <property type="entry name" value="Amidase_domain"/>
</dbReference>
<organism evidence="12 13">
    <name type="scientific">Diatraea saccharalis</name>
    <name type="common">sugarcane borer</name>
    <dbReference type="NCBI Taxonomy" id="40085"/>
    <lineage>
        <taxon>Eukaryota</taxon>
        <taxon>Metazoa</taxon>
        <taxon>Ecdysozoa</taxon>
        <taxon>Arthropoda</taxon>
        <taxon>Hexapoda</taxon>
        <taxon>Insecta</taxon>
        <taxon>Pterygota</taxon>
        <taxon>Neoptera</taxon>
        <taxon>Endopterygota</taxon>
        <taxon>Lepidoptera</taxon>
        <taxon>Glossata</taxon>
        <taxon>Ditrysia</taxon>
        <taxon>Pyraloidea</taxon>
        <taxon>Crambidae</taxon>
        <taxon>Crambinae</taxon>
        <taxon>Diatraea</taxon>
    </lineage>
</organism>
<feature type="domain" description="Peptidoglycan recognition protein family" evidence="11">
    <location>
        <begin position="27"/>
        <end position="169"/>
    </location>
</feature>
<evidence type="ECO:0000256" key="6">
    <source>
        <dbReference type="ARBA" id="ARBA00023157"/>
    </source>
</evidence>
<dbReference type="GO" id="GO:0009253">
    <property type="term" value="P:peptidoglycan catabolic process"/>
    <property type="evidence" value="ECO:0007669"/>
    <property type="project" value="InterPro"/>
</dbReference>
<dbReference type="SMART" id="SM00701">
    <property type="entry name" value="PGRP"/>
    <property type="match status" value="1"/>
</dbReference>
<dbReference type="Pfam" id="PF01510">
    <property type="entry name" value="Amidase_2"/>
    <property type="match status" value="1"/>
</dbReference>
<keyword evidence="6" id="KW-1015">Disulfide bond</keyword>
<evidence type="ECO:0000256" key="4">
    <source>
        <dbReference type="ARBA" id="ARBA00022729"/>
    </source>
</evidence>
<dbReference type="SUPFAM" id="SSF55846">
    <property type="entry name" value="N-acetylmuramoyl-L-alanine amidase-like"/>
    <property type="match status" value="1"/>
</dbReference>
<evidence type="ECO:0000259" key="10">
    <source>
        <dbReference type="SMART" id="SM00644"/>
    </source>
</evidence>
<dbReference type="InterPro" id="IPR036505">
    <property type="entry name" value="Amidase/PGRP_sf"/>
</dbReference>
<evidence type="ECO:0000259" key="11">
    <source>
        <dbReference type="SMART" id="SM00701"/>
    </source>
</evidence>
<dbReference type="GO" id="GO:0045087">
    <property type="term" value="P:innate immune response"/>
    <property type="evidence" value="ECO:0007669"/>
    <property type="project" value="UniProtKB-KW"/>
</dbReference>
<evidence type="ECO:0000256" key="1">
    <source>
        <dbReference type="ARBA" id="ARBA00007553"/>
    </source>
</evidence>
<evidence type="ECO:0000256" key="9">
    <source>
        <dbReference type="SAM" id="SignalP"/>
    </source>
</evidence>
<dbReference type="Gene3D" id="3.40.80.10">
    <property type="entry name" value="Peptidoglycan recognition protein-like"/>
    <property type="match status" value="1"/>
</dbReference>
<comment type="similarity">
    <text evidence="1 7">Belongs to the N-acetylmuramoyl-L-alanine amidase 2 family.</text>
</comment>
<evidence type="ECO:0000256" key="7">
    <source>
        <dbReference type="PIRNR" id="PIRNR037945"/>
    </source>
</evidence>
<dbReference type="InterPro" id="IPR017331">
    <property type="entry name" value="Peptidoglycan_recognition"/>
</dbReference>
<feature type="domain" description="N-acetylmuramoyl-L-alanine amidase" evidence="10">
    <location>
        <begin position="37"/>
        <end position="175"/>
    </location>
</feature>
<keyword evidence="3 7" id="KW-0399">Innate immunity</keyword>
<dbReference type="EMBL" id="OU893334">
    <property type="protein sequence ID" value="CAG9791477.1"/>
    <property type="molecule type" value="Genomic_DNA"/>
</dbReference>
<dbReference type="InterPro" id="IPR006619">
    <property type="entry name" value="PGRP_domain_met/bac"/>
</dbReference>
<sequence length="190" mass="20508">MAVSSLFVLAVLFASCTSYAIEPFNSFVFVNRAGWGARASGAVSRMQQATHVVIHHTFIPGVCTTQAACAAAMRSIQNSHMNANGWSDIGYNFAVGGEGRVYEGRGWRVVGAHAVGYNSRSVGIVLIGDWRNTTPPAAALRAAQALIQEGVRLGHISPNYTLMGHRQASATECPGNALFREISRWPRFRN</sequence>
<dbReference type="GO" id="GO:0008270">
    <property type="term" value="F:zinc ion binding"/>
    <property type="evidence" value="ECO:0007669"/>
    <property type="project" value="InterPro"/>
</dbReference>
<feature type="signal peptide" evidence="9">
    <location>
        <begin position="1"/>
        <end position="20"/>
    </location>
</feature>
<dbReference type="PANTHER" id="PTHR11022">
    <property type="entry name" value="PEPTIDOGLYCAN RECOGNITION PROTEIN"/>
    <property type="match status" value="1"/>
</dbReference>
<dbReference type="PIRSF" id="PIRSF037945">
    <property type="entry name" value="PGRPs"/>
    <property type="match status" value="1"/>
</dbReference>
<name>A0A9N9R852_9NEOP</name>
<proteinExistence type="inferred from homology"/>
<evidence type="ECO:0000256" key="5">
    <source>
        <dbReference type="ARBA" id="ARBA00022859"/>
    </source>
</evidence>